<feature type="region of interest" description="Disordered" evidence="1">
    <location>
        <begin position="986"/>
        <end position="1044"/>
    </location>
</feature>
<evidence type="ECO:0000256" key="1">
    <source>
        <dbReference type="SAM" id="MobiDB-lite"/>
    </source>
</evidence>
<gene>
    <name evidence="2" type="ORF">PYX00_004126</name>
</gene>
<feature type="region of interest" description="Disordered" evidence="1">
    <location>
        <begin position="1136"/>
        <end position="1165"/>
    </location>
</feature>
<accession>A0AAW2I2J4</accession>
<evidence type="ECO:0000313" key="2">
    <source>
        <dbReference type="EMBL" id="KAL0276575.1"/>
    </source>
</evidence>
<organism evidence="2">
    <name type="scientific">Menopon gallinae</name>
    <name type="common">poultry shaft louse</name>
    <dbReference type="NCBI Taxonomy" id="328185"/>
    <lineage>
        <taxon>Eukaryota</taxon>
        <taxon>Metazoa</taxon>
        <taxon>Ecdysozoa</taxon>
        <taxon>Arthropoda</taxon>
        <taxon>Hexapoda</taxon>
        <taxon>Insecta</taxon>
        <taxon>Pterygota</taxon>
        <taxon>Neoptera</taxon>
        <taxon>Paraneoptera</taxon>
        <taxon>Psocodea</taxon>
        <taxon>Troctomorpha</taxon>
        <taxon>Phthiraptera</taxon>
        <taxon>Amblycera</taxon>
        <taxon>Menoponidae</taxon>
        <taxon>Menopon</taxon>
    </lineage>
</organism>
<feature type="compositionally biased region" description="Low complexity" evidence="1">
    <location>
        <begin position="1143"/>
        <end position="1165"/>
    </location>
</feature>
<feature type="region of interest" description="Disordered" evidence="1">
    <location>
        <begin position="670"/>
        <end position="696"/>
    </location>
</feature>
<protein>
    <recommendedName>
        <fullName evidence="3">Nuclear pore complex protein</fullName>
    </recommendedName>
</protein>
<feature type="region of interest" description="Disordered" evidence="1">
    <location>
        <begin position="297"/>
        <end position="338"/>
    </location>
</feature>
<dbReference type="EMBL" id="JARGDH010000002">
    <property type="protein sequence ID" value="KAL0276575.1"/>
    <property type="molecule type" value="Genomic_DNA"/>
</dbReference>
<evidence type="ECO:0008006" key="3">
    <source>
        <dbReference type="Google" id="ProtNLM"/>
    </source>
</evidence>
<comment type="caution">
    <text evidence="2">The sequence shown here is derived from an EMBL/GenBank/DDBJ whole genome shotgun (WGS) entry which is preliminary data.</text>
</comment>
<dbReference type="AlphaFoldDB" id="A0AAW2I2J4"/>
<feature type="compositionally biased region" description="Low complexity" evidence="1">
    <location>
        <begin position="312"/>
        <end position="325"/>
    </location>
</feature>
<sequence length="1165" mass="122468">MKELLSRVSNLTINIGAEDEKMNLRKSIEKVSDFEKGLNETTSSQKNEIQALKADVIEAFAWLEDARSRNRQRKSPTFIELKKLEDLDPMSSVLMGEIGHLKYYIENQLKQLYSYLMKELMVHQDSCRYYVKSMMTIPSMEELYKTLYLELKILSEERSIVEDLRRQIAEKSKKGRMQTSLLKSGGEYSKTTTNDRVSELFKLAENLLQIRIDHDEDVNDICVTDAFQLMVKNQINAIAERLKKFTEEKESILRDVFSEREIMKTRSIKSTFGSSSFVRNTSSRIISKYSVAAKMSDREKLQKGKPSGTAETDSSLSQEKTSSSTCENCRPSNRGKFVTSEPTCEAFPVTSREPVKSIFSIATPQQSAVDKEKEKPAQTFTFSLTKPASTVAGGEGETAKSGSGIAKTAPFVFKAPTISTMPAAVTPAAKSTAATPETQRVTPASVAASASSTNSTVFSFKLPDTNSSAASSGATFTFTTVKDSTVSAAADSSVPASGTVPQNMPTISFSAPAFDVRTSSTAASTSSVTFTSSFSSVSVGTATCSNSTIGATSSTIFQPFTFSSTFVPNKSSIETSIFPISKQSSDAASVTAAVSTAEKVSTAGSKSNFIFGSKVPTTAAAEVKTVVSSPPEQLTSRSEAKTITVSPVVGEVNKSVETILTPPVVKNETVQQQQEVKTERVSGKAEEKEESDKKVTSTKETVVTTAAEVVSVVGQETLASKAPTFPQSSATTVFSVSTSNSAVATAFSTSATSPTVSFGMPVSNSGSSIFDRSVPASSTTSANVFSGDRSSIFSQTKATTNSNFFSSVGASTTAFGQPAATTVTSSNIFGQVTMTTSSGSFFGQAGKDDVGQTAKLFGDVLGGGMQQGSVFTPSTSASGNIFGKSAFEKSGVSIFGNTPATTASETASTSIFGNASSNIFSKPSFGQSPTSNSSNIFGQAQPAESNNTFFRQNICNTFGNTSTAAPNQSPFGASTGFNSKPIFGQSLFGQSNTGQNPFERSSSSSIFGGATTASNPFQSSTSSFGSLPPGPFSGGPSTTGQSALGTSQAFQKPLGGFGGAPVFGSVPAPTPSFGAPPTFGGAPTFGSPPHFGNMQKVFGSPQGTFGQSQANAPNFETLANQTADGFANLAQQSQGQAFGGNTFSQGSGFGNNTNFGGSSFSGWRS</sequence>
<feature type="compositionally biased region" description="Low complexity" evidence="1">
    <location>
        <begin position="1016"/>
        <end position="1027"/>
    </location>
</feature>
<reference evidence="2" key="1">
    <citation type="journal article" date="2024" name="Gigascience">
        <title>Chromosome-level genome of the poultry shaft louse Menopon gallinae provides insight into the host-switching and adaptive evolution of parasitic lice.</title>
        <authorList>
            <person name="Xu Y."/>
            <person name="Ma L."/>
            <person name="Liu S."/>
            <person name="Liang Y."/>
            <person name="Liu Q."/>
            <person name="He Z."/>
            <person name="Tian L."/>
            <person name="Duan Y."/>
            <person name="Cai W."/>
            <person name="Li H."/>
            <person name="Song F."/>
        </authorList>
    </citation>
    <scope>NUCLEOTIDE SEQUENCE</scope>
    <source>
        <strain evidence="2">Cailab_2023a</strain>
    </source>
</reference>
<feature type="compositionally biased region" description="Polar residues" evidence="1">
    <location>
        <begin position="987"/>
        <end position="1015"/>
    </location>
</feature>
<name>A0AAW2I2J4_9NEOP</name>
<feature type="compositionally biased region" description="Basic and acidic residues" evidence="1">
    <location>
        <begin position="676"/>
        <end position="696"/>
    </location>
</feature>
<proteinExistence type="predicted"/>